<dbReference type="STRING" id="2769.R7QEA4"/>
<evidence type="ECO:0000256" key="1">
    <source>
        <dbReference type="ARBA" id="ARBA00003195"/>
    </source>
</evidence>
<evidence type="ECO:0000256" key="13">
    <source>
        <dbReference type="ARBA" id="ARBA00023157"/>
    </source>
</evidence>
<keyword evidence="9" id="KW-0999">Mitochondrion inner membrane</keyword>
<keyword evidence="7" id="KW-0813">Transport</keyword>
<feature type="disulfide bond" evidence="16">
    <location>
        <begin position="14"/>
        <end position="44"/>
    </location>
</feature>
<evidence type="ECO:0000313" key="18">
    <source>
        <dbReference type="EMBL" id="CDF36404.1"/>
    </source>
</evidence>
<keyword evidence="10" id="KW-0249">Electron transport</keyword>
<comment type="function">
    <text evidence="1">Accessory subunit of the mitochondrial membrane respiratory chain NADH dehydrogenase (Complex I), that is believed not to be involved in catalysis. Complex I functions in the transfer of electrons from NADH to the respiratory chain. The immediate electron acceptor for the enzyme is believed to be ubiquinone.</text>
</comment>
<dbReference type="GeneID" id="17323939"/>
<dbReference type="Pfam" id="PF10200">
    <property type="entry name" value="Ndufs5"/>
    <property type="match status" value="1"/>
</dbReference>
<dbReference type="PANTHER" id="PTHR15224:SF1">
    <property type="entry name" value="NADH DEHYDROGENASE [UBIQUINONE] IRON-SULFUR PROTEIN 5"/>
    <property type="match status" value="1"/>
</dbReference>
<dbReference type="Proteomes" id="UP000012073">
    <property type="component" value="Unassembled WGS sequence"/>
</dbReference>
<feature type="disulfide bond" evidence="16">
    <location>
        <begin position="24"/>
        <end position="34"/>
    </location>
</feature>
<feature type="region of interest" description="Disordered" evidence="17">
    <location>
        <begin position="52"/>
        <end position="83"/>
    </location>
</feature>
<dbReference type="OMA" id="SRCFAYW"/>
<dbReference type="EMBL" id="HG001777">
    <property type="protein sequence ID" value="CDF36404.1"/>
    <property type="molecule type" value="Genomic_DNA"/>
</dbReference>
<dbReference type="GO" id="GO:0005758">
    <property type="term" value="C:mitochondrial intermembrane space"/>
    <property type="evidence" value="ECO:0007669"/>
    <property type="project" value="UniProtKB-SubCell"/>
</dbReference>
<evidence type="ECO:0000256" key="8">
    <source>
        <dbReference type="ARBA" id="ARBA00022660"/>
    </source>
</evidence>
<keyword evidence="13 16" id="KW-1015">Disulfide bond</keyword>
<comment type="subunit">
    <text evidence="5">Mammalian complex I is composed of 45 different subunits. This is a component of the iron-sulfur (IP) fragment of the enzyme.</text>
</comment>
<evidence type="ECO:0000256" key="7">
    <source>
        <dbReference type="ARBA" id="ARBA00022448"/>
    </source>
</evidence>
<evidence type="ECO:0000256" key="14">
    <source>
        <dbReference type="ARBA" id="ARBA00031222"/>
    </source>
</evidence>
<protein>
    <recommendedName>
        <fullName evidence="6">NADH dehydrogenase [ubiquinone] iron-sulfur protein 5</fullName>
    </recommendedName>
    <alternativeName>
        <fullName evidence="14">Complex I-15 kDa</fullName>
    </alternativeName>
    <alternativeName>
        <fullName evidence="15">NADH-ubiquinone oxidoreductase 15 kDa subunit</fullName>
    </alternativeName>
</protein>
<dbReference type="KEGG" id="ccp:CHC_T00004832001"/>
<dbReference type="InterPro" id="IPR019342">
    <property type="entry name" value="NADH_UbQ_OxRdtase_FeS-su5"/>
</dbReference>
<keyword evidence="12" id="KW-0472">Membrane</keyword>
<evidence type="ECO:0000256" key="6">
    <source>
        <dbReference type="ARBA" id="ARBA00013482"/>
    </source>
</evidence>
<comment type="subcellular location">
    <subcellularLocation>
        <location evidence="3">Mitochondrion inner membrane</location>
        <topology evidence="3">Peripheral membrane protein</topology>
    </subcellularLocation>
    <subcellularLocation>
        <location evidence="2">Mitochondrion intermembrane space</location>
    </subcellularLocation>
</comment>
<evidence type="ECO:0000256" key="16">
    <source>
        <dbReference type="PIRSR" id="PIRSR619342-50"/>
    </source>
</evidence>
<sequence>MASGFGINGGPGRCYSFWLDFTKCLADAAIPADCAPAREDYIECLHHRKESERRQQIEKQAQKNEQEKQQADALAKEQAQKDR</sequence>
<keyword evidence="11" id="KW-0496">Mitochondrion</keyword>
<dbReference type="GO" id="GO:0032981">
    <property type="term" value="P:mitochondrial respiratory chain complex I assembly"/>
    <property type="evidence" value="ECO:0007669"/>
    <property type="project" value="TreeGrafter"/>
</dbReference>
<evidence type="ECO:0000313" key="19">
    <source>
        <dbReference type="Proteomes" id="UP000012073"/>
    </source>
</evidence>
<evidence type="ECO:0000256" key="10">
    <source>
        <dbReference type="ARBA" id="ARBA00022982"/>
    </source>
</evidence>
<name>R7QEA4_CHOCR</name>
<keyword evidence="19" id="KW-1185">Reference proteome</keyword>
<evidence type="ECO:0000256" key="5">
    <source>
        <dbReference type="ARBA" id="ARBA00011261"/>
    </source>
</evidence>
<dbReference type="AlphaFoldDB" id="R7QEA4"/>
<evidence type="ECO:0000256" key="4">
    <source>
        <dbReference type="ARBA" id="ARBA00007372"/>
    </source>
</evidence>
<evidence type="ECO:0000256" key="12">
    <source>
        <dbReference type="ARBA" id="ARBA00023136"/>
    </source>
</evidence>
<evidence type="ECO:0000256" key="2">
    <source>
        <dbReference type="ARBA" id="ARBA00004569"/>
    </source>
</evidence>
<dbReference type="PANTHER" id="PTHR15224">
    <property type="entry name" value="NADH DEHYDROGENASE [UBIQUINONE] IRON-SULFUR PROTEIN 5"/>
    <property type="match status" value="1"/>
</dbReference>
<dbReference type="GO" id="GO:0005743">
    <property type="term" value="C:mitochondrial inner membrane"/>
    <property type="evidence" value="ECO:0007669"/>
    <property type="project" value="UniProtKB-SubCell"/>
</dbReference>
<dbReference type="CDD" id="cd24141">
    <property type="entry name" value="NDUFS5-like"/>
    <property type="match status" value="1"/>
</dbReference>
<evidence type="ECO:0000256" key="9">
    <source>
        <dbReference type="ARBA" id="ARBA00022792"/>
    </source>
</evidence>
<dbReference type="RefSeq" id="XP_005716223.1">
    <property type="nucleotide sequence ID" value="XM_005716166.1"/>
</dbReference>
<organism evidence="18 19">
    <name type="scientific">Chondrus crispus</name>
    <name type="common">Carrageen Irish moss</name>
    <name type="synonym">Polymorpha crispa</name>
    <dbReference type="NCBI Taxonomy" id="2769"/>
    <lineage>
        <taxon>Eukaryota</taxon>
        <taxon>Rhodophyta</taxon>
        <taxon>Florideophyceae</taxon>
        <taxon>Rhodymeniophycidae</taxon>
        <taxon>Gigartinales</taxon>
        <taxon>Gigartinaceae</taxon>
        <taxon>Chondrus</taxon>
    </lineage>
</organism>
<evidence type="ECO:0000256" key="15">
    <source>
        <dbReference type="ARBA" id="ARBA00032739"/>
    </source>
</evidence>
<evidence type="ECO:0000256" key="11">
    <source>
        <dbReference type="ARBA" id="ARBA00023128"/>
    </source>
</evidence>
<dbReference type="PhylomeDB" id="R7QEA4"/>
<accession>R7QEA4</accession>
<comment type="similarity">
    <text evidence="4">Belongs to the complex I NDUFS5 subunit family.</text>
</comment>
<dbReference type="Gramene" id="CDF36404">
    <property type="protein sequence ID" value="CDF36404"/>
    <property type="gene ID" value="CHC_T00004832001"/>
</dbReference>
<reference evidence="19" key="1">
    <citation type="journal article" date="2013" name="Proc. Natl. Acad. Sci. U.S.A.">
        <title>Genome structure and metabolic features in the red seaweed Chondrus crispus shed light on evolution of the Archaeplastida.</title>
        <authorList>
            <person name="Collen J."/>
            <person name="Porcel B."/>
            <person name="Carre W."/>
            <person name="Ball S.G."/>
            <person name="Chaparro C."/>
            <person name="Tonon T."/>
            <person name="Barbeyron T."/>
            <person name="Michel G."/>
            <person name="Noel B."/>
            <person name="Valentin K."/>
            <person name="Elias M."/>
            <person name="Artiguenave F."/>
            <person name="Arun A."/>
            <person name="Aury J.M."/>
            <person name="Barbosa-Neto J.F."/>
            <person name="Bothwell J.H."/>
            <person name="Bouget F.Y."/>
            <person name="Brillet L."/>
            <person name="Cabello-Hurtado F."/>
            <person name="Capella-Gutierrez S."/>
            <person name="Charrier B."/>
            <person name="Cladiere L."/>
            <person name="Cock J.M."/>
            <person name="Coelho S.M."/>
            <person name="Colleoni C."/>
            <person name="Czjzek M."/>
            <person name="Da Silva C."/>
            <person name="Delage L."/>
            <person name="Denoeud F."/>
            <person name="Deschamps P."/>
            <person name="Dittami S.M."/>
            <person name="Gabaldon T."/>
            <person name="Gachon C.M."/>
            <person name="Groisillier A."/>
            <person name="Herve C."/>
            <person name="Jabbari K."/>
            <person name="Katinka M."/>
            <person name="Kloareg B."/>
            <person name="Kowalczyk N."/>
            <person name="Labadie K."/>
            <person name="Leblanc C."/>
            <person name="Lopez P.J."/>
            <person name="McLachlan D.H."/>
            <person name="Meslet-Cladiere L."/>
            <person name="Moustafa A."/>
            <person name="Nehr Z."/>
            <person name="Nyvall Collen P."/>
            <person name="Panaud O."/>
            <person name="Partensky F."/>
            <person name="Poulain J."/>
            <person name="Rensing S.A."/>
            <person name="Rousvoal S."/>
            <person name="Samson G."/>
            <person name="Symeonidi A."/>
            <person name="Weissenbach J."/>
            <person name="Zambounis A."/>
            <person name="Wincker P."/>
            <person name="Boyen C."/>
        </authorList>
    </citation>
    <scope>NUCLEOTIDE SEQUENCE [LARGE SCALE GENOMIC DNA]</scope>
    <source>
        <strain evidence="19">cv. Stackhouse</strain>
    </source>
</reference>
<evidence type="ECO:0000256" key="17">
    <source>
        <dbReference type="SAM" id="MobiDB-lite"/>
    </source>
</evidence>
<gene>
    <name evidence="18" type="ORF">CHC_T00004832001</name>
</gene>
<keyword evidence="8" id="KW-0679">Respiratory chain</keyword>
<evidence type="ECO:0000256" key="3">
    <source>
        <dbReference type="ARBA" id="ARBA00004637"/>
    </source>
</evidence>
<proteinExistence type="inferred from homology"/>